<dbReference type="STRING" id="60172.A0A1V6QQM8"/>
<dbReference type="EMBL" id="MDYO01000052">
    <property type="protein sequence ID" value="OQD91534.1"/>
    <property type="molecule type" value="Genomic_DNA"/>
</dbReference>
<feature type="region of interest" description="Disordered" evidence="1">
    <location>
        <begin position="88"/>
        <end position="113"/>
    </location>
</feature>
<accession>A0A1V6QQM8</accession>
<evidence type="ECO:0000313" key="3">
    <source>
        <dbReference type="Proteomes" id="UP000191612"/>
    </source>
</evidence>
<evidence type="ECO:0000313" key="2">
    <source>
        <dbReference type="EMBL" id="OQD91534.1"/>
    </source>
</evidence>
<keyword evidence="3" id="KW-1185">Reference proteome</keyword>
<sequence length="207" mass="22930">MTDSLSLNSSPREVLSAPRSGYTRHPIFILEVGVSESWNPASYLVGRKYRSRISEFYLGAALAPPEAVQASQEDSLIRLTLRAFDSITYPSPDPARRRKRASRERERQQNITSDTHIPSWGRVAIAKPRSGPLQNKDLRFRIGQIDGAPDLIGPVVSLLLAVEALWQQVGSTASLARMKSLDHAGLIDFRARLVEGDSRVLRAISAK</sequence>
<dbReference type="Proteomes" id="UP000191612">
    <property type="component" value="Unassembled WGS sequence"/>
</dbReference>
<name>A0A1V6QQM8_9EURO</name>
<reference evidence="3" key="1">
    <citation type="journal article" date="2017" name="Nat. Microbiol.">
        <title>Global analysis of biosynthetic gene clusters reveals vast potential of secondary metabolite production in Penicillium species.</title>
        <authorList>
            <person name="Nielsen J.C."/>
            <person name="Grijseels S."/>
            <person name="Prigent S."/>
            <person name="Ji B."/>
            <person name="Dainat J."/>
            <person name="Nielsen K.F."/>
            <person name="Frisvad J.C."/>
            <person name="Workman M."/>
            <person name="Nielsen J."/>
        </authorList>
    </citation>
    <scope>NUCLEOTIDE SEQUENCE [LARGE SCALE GENOMIC DNA]</scope>
    <source>
        <strain evidence="3">IBT 29525</strain>
    </source>
</reference>
<dbReference type="AlphaFoldDB" id="A0A1V6QQM8"/>
<comment type="caution">
    <text evidence="2">The sequence shown here is derived from an EMBL/GenBank/DDBJ whole genome shotgun (WGS) entry which is preliminary data.</text>
</comment>
<protein>
    <submittedName>
        <fullName evidence="2">Uncharacterized protein</fullName>
    </submittedName>
</protein>
<organism evidence="2 3">
    <name type="scientific">Penicillium solitum</name>
    <dbReference type="NCBI Taxonomy" id="60172"/>
    <lineage>
        <taxon>Eukaryota</taxon>
        <taxon>Fungi</taxon>
        <taxon>Dikarya</taxon>
        <taxon>Ascomycota</taxon>
        <taxon>Pezizomycotina</taxon>
        <taxon>Eurotiomycetes</taxon>
        <taxon>Eurotiomycetidae</taxon>
        <taxon>Eurotiales</taxon>
        <taxon>Aspergillaceae</taxon>
        <taxon>Penicillium</taxon>
    </lineage>
</organism>
<gene>
    <name evidence="2" type="ORF">PENSOL_c052G04737</name>
</gene>
<evidence type="ECO:0000256" key="1">
    <source>
        <dbReference type="SAM" id="MobiDB-lite"/>
    </source>
</evidence>
<proteinExistence type="predicted"/>